<dbReference type="CDD" id="cd17267">
    <property type="entry name" value="RMtype1_S_EcoAO83I-TRD1-CR1_like"/>
    <property type="match status" value="1"/>
</dbReference>
<dbReference type="InterPro" id="IPR044946">
    <property type="entry name" value="Restrct_endonuc_typeI_TRD_sf"/>
</dbReference>
<dbReference type="AlphaFoldDB" id="A0A484HJT4"/>
<dbReference type="InterPro" id="IPR000055">
    <property type="entry name" value="Restrct_endonuc_typeI_TRD"/>
</dbReference>
<organism evidence="5">
    <name type="scientific">uncultured Desulfobacteraceae bacterium</name>
    <dbReference type="NCBI Taxonomy" id="218296"/>
    <lineage>
        <taxon>Bacteria</taxon>
        <taxon>Pseudomonadati</taxon>
        <taxon>Thermodesulfobacteriota</taxon>
        <taxon>Desulfobacteria</taxon>
        <taxon>Desulfobacterales</taxon>
        <taxon>Desulfobacteraceae</taxon>
        <taxon>environmental samples</taxon>
    </lineage>
</organism>
<sequence>MGSEWRVTTIGQFCPFAYGKSLPQKKRNAEGKFNVYGSNGLVGVHDTPLVDDAGIIVGRKGTVGAVHYSPTPFWPIDTSFYVKSNKNRDLNYTYYLLKSIDLEHMNADSAVPGLNRNAVHELKIEIPNIFEQKTIAHILGSLDDKIELNRRMNQTLEATARAIFKSWFVDFEPTRAKAEGRPTGLPDEVASLFPDSFEESEMEEIPKGWNPSTIASNFNLTMGQSPPGKTYNETGKGLPFFQGRRDFGFRYPSNRVYCTAPQRLADHGDTLVSVRAPVGDINMAMEQCCVGRGVSRIRHKSGSRSYTYYAMHTLSDRFARFEAEGTVFGAINKKQFEGLRWLSSSENLIAEFEKITFAFDEQVDRNTNENGILKTLRDTLLPKLISGELRVPDAKKFIKEAGI</sequence>
<evidence type="ECO:0000256" key="3">
    <source>
        <dbReference type="ARBA" id="ARBA00023125"/>
    </source>
</evidence>
<keyword evidence="2" id="KW-0680">Restriction system</keyword>
<reference evidence="5" key="1">
    <citation type="submission" date="2019-01" db="EMBL/GenBank/DDBJ databases">
        <authorList>
            <consortium name="Genoscope - CEA"/>
            <person name="William W."/>
        </authorList>
    </citation>
    <scope>NUCLEOTIDE SEQUENCE</scope>
    <source>
        <strain evidence="5">CR-1</strain>
    </source>
</reference>
<dbReference type="PANTHER" id="PTHR30408">
    <property type="entry name" value="TYPE-1 RESTRICTION ENZYME ECOKI SPECIFICITY PROTEIN"/>
    <property type="match status" value="1"/>
</dbReference>
<name>A0A484HJT4_9BACT</name>
<proteinExistence type="inferred from homology"/>
<dbReference type="Gene3D" id="3.90.220.20">
    <property type="entry name" value="DNA methylase specificity domains"/>
    <property type="match status" value="2"/>
</dbReference>
<dbReference type="EMBL" id="CAACVI010000051">
    <property type="protein sequence ID" value="VEN75374.1"/>
    <property type="molecule type" value="Genomic_DNA"/>
</dbReference>
<dbReference type="CDD" id="cd17495">
    <property type="entry name" value="RMtype1_S_Cep9333ORF4827P-TRD2-CR2_like"/>
    <property type="match status" value="1"/>
</dbReference>
<evidence type="ECO:0000313" key="5">
    <source>
        <dbReference type="EMBL" id="VEN75374.1"/>
    </source>
</evidence>
<comment type="similarity">
    <text evidence="1">Belongs to the type-I restriction system S methylase family.</text>
</comment>
<dbReference type="Pfam" id="PF01420">
    <property type="entry name" value="Methylase_S"/>
    <property type="match status" value="1"/>
</dbReference>
<dbReference type="SUPFAM" id="SSF116734">
    <property type="entry name" value="DNA methylase specificity domain"/>
    <property type="match status" value="2"/>
</dbReference>
<keyword evidence="3" id="KW-0238">DNA-binding</keyword>
<evidence type="ECO:0000259" key="4">
    <source>
        <dbReference type="Pfam" id="PF01420"/>
    </source>
</evidence>
<dbReference type="GO" id="GO:0009307">
    <property type="term" value="P:DNA restriction-modification system"/>
    <property type="evidence" value="ECO:0007669"/>
    <property type="project" value="UniProtKB-KW"/>
</dbReference>
<evidence type="ECO:0000256" key="2">
    <source>
        <dbReference type="ARBA" id="ARBA00022747"/>
    </source>
</evidence>
<dbReference type="GO" id="GO:0003677">
    <property type="term" value="F:DNA binding"/>
    <property type="evidence" value="ECO:0007669"/>
    <property type="project" value="UniProtKB-KW"/>
</dbReference>
<protein>
    <recommendedName>
        <fullName evidence="4">Type I restriction modification DNA specificity domain-containing protein</fullName>
    </recommendedName>
</protein>
<accession>A0A484HJT4</accession>
<dbReference type="InterPro" id="IPR052021">
    <property type="entry name" value="Type-I_RS_S_subunit"/>
</dbReference>
<gene>
    <name evidence="5" type="ORF">EPICR_80067</name>
</gene>
<evidence type="ECO:0000256" key="1">
    <source>
        <dbReference type="ARBA" id="ARBA00010923"/>
    </source>
</evidence>
<feature type="domain" description="Type I restriction modification DNA specificity" evidence="4">
    <location>
        <begin position="3"/>
        <end position="157"/>
    </location>
</feature>
<dbReference type="PANTHER" id="PTHR30408:SF13">
    <property type="entry name" value="TYPE I RESTRICTION ENZYME HINDI SPECIFICITY SUBUNIT"/>
    <property type="match status" value="1"/>
</dbReference>